<dbReference type="PANTHER" id="PTHR39452:SF1">
    <property type="entry name" value="CHEY-P PHOSPHATASE CHEX"/>
    <property type="match status" value="1"/>
</dbReference>
<dbReference type="CDD" id="cd17906">
    <property type="entry name" value="CheX"/>
    <property type="match status" value="1"/>
</dbReference>
<dbReference type="Proteomes" id="UP001157126">
    <property type="component" value="Unassembled WGS sequence"/>
</dbReference>
<dbReference type="Gene3D" id="3.40.1550.10">
    <property type="entry name" value="CheC-like"/>
    <property type="match status" value="1"/>
</dbReference>
<organism evidence="3 4">
    <name type="scientific">Mobilicoccus caccae</name>
    <dbReference type="NCBI Taxonomy" id="1859295"/>
    <lineage>
        <taxon>Bacteria</taxon>
        <taxon>Bacillati</taxon>
        <taxon>Actinomycetota</taxon>
        <taxon>Actinomycetes</taxon>
        <taxon>Micrococcales</taxon>
        <taxon>Dermatophilaceae</taxon>
        <taxon>Mobilicoccus</taxon>
    </lineage>
</organism>
<dbReference type="Pfam" id="PF13690">
    <property type="entry name" value="CheX"/>
    <property type="match status" value="1"/>
</dbReference>
<keyword evidence="4" id="KW-1185">Reference proteome</keyword>
<proteinExistence type="predicted"/>
<comment type="caution">
    <text evidence="3">The sequence shown here is derived from an EMBL/GenBank/DDBJ whole genome shotgun (WGS) entry which is preliminary data.</text>
</comment>
<accession>A0ABQ6ING2</accession>
<dbReference type="EMBL" id="BSUO01000001">
    <property type="protein sequence ID" value="GMA38249.1"/>
    <property type="molecule type" value="Genomic_DNA"/>
</dbReference>
<reference evidence="4" key="1">
    <citation type="journal article" date="2019" name="Int. J. Syst. Evol. Microbiol.">
        <title>The Global Catalogue of Microorganisms (GCM) 10K type strain sequencing project: providing services to taxonomists for standard genome sequencing and annotation.</title>
        <authorList>
            <consortium name="The Broad Institute Genomics Platform"/>
            <consortium name="The Broad Institute Genome Sequencing Center for Infectious Disease"/>
            <person name="Wu L."/>
            <person name="Ma J."/>
        </authorList>
    </citation>
    <scope>NUCLEOTIDE SEQUENCE [LARGE SCALE GENOMIC DNA]</scope>
    <source>
        <strain evidence="4">NBRC 113072</strain>
    </source>
</reference>
<dbReference type="PANTHER" id="PTHR39452">
    <property type="entry name" value="CHEY-P PHOSPHATASE CHEX"/>
    <property type="match status" value="1"/>
</dbReference>
<evidence type="ECO:0000259" key="2">
    <source>
        <dbReference type="Pfam" id="PF13690"/>
    </source>
</evidence>
<protein>
    <recommendedName>
        <fullName evidence="2">Chemotaxis phosphatase CheX-like domain-containing protein</fullName>
    </recommendedName>
</protein>
<dbReference type="InterPro" id="IPR028976">
    <property type="entry name" value="CheC-like_sf"/>
</dbReference>
<dbReference type="InterPro" id="IPR028051">
    <property type="entry name" value="CheX-like_dom"/>
</dbReference>
<feature type="domain" description="Chemotaxis phosphatase CheX-like" evidence="2">
    <location>
        <begin position="75"/>
        <end position="163"/>
    </location>
</feature>
<evidence type="ECO:0000313" key="3">
    <source>
        <dbReference type="EMBL" id="GMA38249.1"/>
    </source>
</evidence>
<evidence type="ECO:0000313" key="4">
    <source>
        <dbReference type="Proteomes" id="UP001157126"/>
    </source>
</evidence>
<gene>
    <name evidence="3" type="ORF">GCM10025883_02940</name>
</gene>
<dbReference type="InterPro" id="IPR038756">
    <property type="entry name" value="CheX-like"/>
</dbReference>
<name>A0ABQ6ING2_9MICO</name>
<keyword evidence="1" id="KW-0145">Chemotaxis</keyword>
<dbReference type="SUPFAM" id="SSF103039">
    <property type="entry name" value="CheC-like"/>
    <property type="match status" value="1"/>
</dbReference>
<sequence length="187" mass="19682">MTLSRMRFRRTSGVPRSEGVIESQQTTVVAIEGPSMHLSNDDVAAIVNEVWSSMLGLPVDPLELEERPKIAGPAVSGSVGVSGATDCLICVEMASDAARLFGATMFGLAEDEASEDDISDAIGELTNMVGGNIKSLLPEPSSLSLPVVAQGTSPTLKVPSAKKLLDSVYACGDHLIIVTVWNRLNQS</sequence>
<evidence type="ECO:0000256" key="1">
    <source>
        <dbReference type="ARBA" id="ARBA00022500"/>
    </source>
</evidence>